<name>Q6IH72_DROME</name>
<dbReference type="AlphaFoldDB" id="Q6IH72"/>
<reference evidence="1" key="1">
    <citation type="journal article" date="2003" name="Genome Biol.">
        <title>An integrated gene annotation and transcriptional profiling approach towards the full gene content of the Drosophila genome.</title>
        <authorList>
            <person name="Hild M."/>
            <person name="Beckmann B."/>
            <person name="Haas S.A."/>
            <person name="Koch B."/>
            <person name="Solovyev V."/>
            <person name="Busold C."/>
            <person name="Fellenberg K."/>
            <person name="Boutros M."/>
            <person name="Vingron M."/>
            <person name="Sauer F."/>
            <person name="Hoheisel J.D."/>
            <person name="Paro R."/>
        </authorList>
    </citation>
    <scope>NUCLEOTIDE SEQUENCE</scope>
</reference>
<sequence length="86" mass="9918">MMAAEKWTVRTADCGLWTNDLMCMGNSSQAPQQHQEFQLLLLLLLQLQLQLLLLLQLCEVAKKKAHDMVLNMDMDIENARFQSRAK</sequence>
<accession>Q6IH72</accession>
<dbReference type="EMBL" id="BK003544">
    <property type="protein sequence ID" value="DAA03743.1"/>
    <property type="molecule type" value="Genomic_DNA"/>
</dbReference>
<gene>
    <name evidence="1" type="ORF">HDC03105</name>
</gene>
<evidence type="ECO:0000313" key="1">
    <source>
        <dbReference type="EMBL" id="DAA03743.1"/>
    </source>
</evidence>
<organism evidence="1">
    <name type="scientific">Drosophila melanogaster</name>
    <name type="common">Fruit fly</name>
    <dbReference type="NCBI Taxonomy" id="7227"/>
    <lineage>
        <taxon>Eukaryota</taxon>
        <taxon>Metazoa</taxon>
        <taxon>Ecdysozoa</taxon>
        <taxon>Arthropoda</taxon>
        <taxon>Hexapoda</taxon>
        <taxon>Insecta</taxon>
        <taxon>Pterygota</taxon>
        <taxon>Neoptera</taxon>
        <taxon>Endopterygota</taxon>
        <taxon>Diptera</taxon>
        <taxon>Brachycera</taxon>
        <taxon>Muscomorpha</taxon>
        <taxon>Ephydroidea</taxon>
        <taxon>Drosophilidae</taxon>
        <taxon>Drosophila</taxon>
        <taxon>Sophophora</taxon>
    </lineage>
</organism>
<protein>
    <submittedName>
        <fullName evidence="1">HDC03105</fullName>
    </submittedName>
</protein>
<proteinExistence type="predicted"/>